<evidence type="ECO:0000313" key="2">
    <source>
        <dbReference type="Proteomes" id="UP000626148"/>
    </source>
</evidence>
<evidence type="ECO:0000313" key="1">
    <source>
        <dbReference type="EMBL" id="GGX58424.1"/>
    </source>
</evidence>
<reference evidence="1" key="2">
    <citation type="submission" date="2020-09" db="EMBL/GenBank/DDBJ databases">
        <authorList>
            <person name="Sun Q."/>
            <person name="Kim S."/>
        </authorList>
    </citation>
    <scope>NUCLEOTIDE SEQUENCE</scope>
    <source>
        <strain evidence="1">KCTC 22169</strain>
    </source>
</reference>
<name>A0A918KDW1_9GAMM</name>
<organism evidence="1 2">
    <name type="scientific">Saccharospirillum salsuginis</name>
    <dbReference type="NCBI Taxonomy" id="418750"/>
    <lineage>
        <taxon>Bacteria</taxon>
        <taxon>Pseudomonadati</taxon>
        <taxon>Pseudomonadota</taxon>
        <taxon>Gammaproteobacteria</taxon>
        <taxon>Oceanospirillales</taxon>
        <taxon>Saccharospirillaceae</taxon>
        <taxon>Saccharospirillum</taxon>
    </lineage>
</organism>
<gene>
    <name evidence="1" type="ORF">GCM10007392_27860</name>
</gene>
<proteinExistence type="predicted"/>
<reference evidence="1" key="1">
    <citation type="journal article" date="2014" name="Int. J. Syst. Evol. Microbiol.">
        <title>Complete genome sequence of Corynebacterium casei LMG S-19264T (=DSM 44701T), isolated from a smear-ripened cheese.</title>
        <authorList>
            <consortium name="US DOE Joint Genome Institute (JGI-PGF)"/>
            <person name="Walter F."/>
            <person name="Albersmeier A."/>
            <person name="Kalinowski J."/>
            <person name="Ruckert C."/>
        </authorList>
    </citation>
    <scope>NUCLEOTIDE SEQUENCE</scope>
    <source>
        <strain evidence="1">KCTC 22169</strain>
    </source>
</reference>
<dbReference type="RefSeq" id="WP_189609648.1">
    <property type="nucleotide sequence ID" value="NZ_BMXR01000006.1"/>
</dbReference>
<accession>A0A918KDW1</accession>
<keyword evidence="2" id="KW-1185">Reference proteome</keyword>
<dbReference type="EMBL" id="BMXR01000006">
    <property type="protein sequence ID" value="GGX58424.1"/>
    <property type="molecule type" value="Genomic_DNA"/>
</dbReference>
<protein>
    <submittedName>
        <fullName evidence="1">Uncharacterized protein</fullName>
    </submittedName>
</protein>
<dbReference type="Proteomes" id="UP000626148">
    <property type="component" value="Unassembled WGS sequence"/>
</dbReference>
<comment type="caution">
    <text evidence="1">The sequence shown here is derived from an EMBL/GenBank/DDBJ whole genome shotgun (WGS) entry which is preliminary data.</text>
</comment>
<dbReference type="AlphaFoldDB" id="A0A918KDW1"/>
<sequence length="226" mass="25476">MKISALLSRLTGAVIAFFFATGVFASSVVLDYELENCSQPPEHEELSYLANEFQTSKELSAYLYEKHGCTLAVDEDYLAEIQEKYKYQQIITNTGNTRYEALESCAYHPQREEFACSMSVRQRFGFAGYPAIGAGSNEWVLVCVDYGNGLKPMDTASVHVHDEQYGEPPMWYYAAMIQADETLQAQVQKGQTLKARAILSWAARPTDCSYQPVWGNQADFRIKLDP</sequence>